<accession>A0A5B2TSX4</accession>
<dbReference type="Pfam" id="PF14559">
    <property type="entry name" value="TPR_19"/>
    <property type="match status" value="1"/>
</dbReference>
<dbReference type="RefSeq" id="WP_154918876.1">
    <property type="nucleotide sequence ID" value="NZ_VUOE01000002.1"/>
</dbReference>
<dbReference type="PROSITE" id="PS51257">
    <property type="entry name" value="PROKAR_LIPOPROTEIN"/>
    <property type="match status" value="1"/>
</dbReference>
<organism evidence="1 2">
    <name type="scientific">Maribacter flavus</name>
    <dbReference type="NCBI Taxonomy" id="1658664"/>
    <lineage>
        <taxon>Bacteria</taxon>
        <taxon>Pseudomonadati</taxon>
        <taxon>Bacteroidota</taxon>
        <taxon>Flavobacteriia</taxon>
        <taxon>Flavobacteriales</taxon>
        <taxon>Flavobacteriaceae</taxon>
        <taxon>Maribacter</taxon>
    </lineage>
</organism>
<sequence>MKRYLYFLALITVLLSCSEKKQYEVANANDYNKYLMVETPKTTSKYFELWNSKIRADSMQLTSFGIVGGEYNRFFKETGDIEYLKKAEKSLQRAVKIAAVGRAGYRRSLARNYISQHRFKEALVLAEEAREIGSDPRENRYLLFDVHMELGNYDTAEKYLDSIKNMKDFGYLIRLAKWNDYKGDLDTTINFMEKAKAIAISSKNEALILWSITNLADYYGHAGRLQDSYAHYLMALELDSNYAYAKKGIAWIVFSNDKNPEEALRILDSVTKNYQAPDYYLLKAEIADYMDNDLIRLKNLNEYFQKVDNPSYGDMYNAYNVGLFIDETGQYEKALELAKEEVFNRPTPESYSWLAYSHLKMGNIEKAKELMDNYVLHKTYEPALLYHAAEVYKANNDAERVKDLKKELIGAVYELGPLMERQIQEL</sequence>
<evidence type="ECO:0000313" key="2">
    <source>
        <dbReference type="Proteomes" id="UP000323188"/>
    </source>
</evidence>
<dbReference type="EMBL" id="VUOE01000002">
    <property type="protein sequence ID" value="KAA2216755.1"/>
    <property type="molecule type" value="Genomic_DNA"/>
</dbReference>
<dbReference type="Gene3D" id="1.25.40.10">
    <property type="entry name" value="Tetratricopeptide repeat domain"/>
    <property type="match status" value="3"/>
</dbReference>
<dbReference type="SUPFAM" id="SSF48452">
    <property type="entry name" value="TPR-like"/>
    <property type="match status" value="2"/>
</dbReference>
<dbReference type="InterPro" id="IPR011990">
    <property type="entry name" value="TPR-like_helical_dom_sf"/>
</dbReference>
<proteinExistence type="predicted"/>
<name>A0A5B2TSX4_9FLAO</name>
<evidence type="ECO:0008006" key="3">
    <source>
        <dbReference type="Google" id="ProtNLM"/>
    </source>
</evidence>
<protein>
    <recommendedName>
        <fullName evidence="3">Tetratricopeptide repeat protein</fullName>
    </recommendedName>
</protein>
<reference evidence="1 2" key="1">
    <citation type="submission" date="2019-09" db="EMBL/GenBank/DDBJ databases">
        <authorList>
            <person name="Khan S.A."/>
            <person name="Jeon C.O."/>
            <person name="Chun B.H."/>
            <person name="Jeong S.E."/>
        </authorList>
    </citation>
    <scope>NUCLEOTIDE SEQUENCE [LARGE SCALE GENOMIC DNA]</scope>
    <source>
        <strain evidence="1 2">KCTC 42508</strain>
    </source>
</reference>
<gene>
    <name evidence="1" type="ORF">F0361_12235</name>
</gene>
<evidence type="ECO:0000313" key="1">
    <source>
        <dbReference type="EMBL" id="KAA2216755.1"/>
    </source>
</evidence>
<dbReference type="Proteomes" id="UP000323188">
    <property type="component" value="Unassembled WGS sequence"/>
</dbReference>
<comment type="caution">
    <text evidence="1">The sequence shown here is derived from an EMBL/GenBank/DDBJ whole genome shotgun (WGS) entry which is preliminary data.</text>
</comment>
<dbReference type="AlphaFoldDB" id="A0A5B2TSX4"/>